<keyword evidence="1" id="KW-0472">Membrane</keyword>
<feature type="transmembrane region" description="Helical" evidence="1">
    <location>
        <begin position="123"/>
        <end position="141"/>
    </location>
</feature>
<accession>A0A9D2LK45</accession>
<protein>
    <submittedName>
        <fullName evidence="2">Uncharacterized protein</fullName>
    </submittedName>
</protein>
<organism evidence="2 3">
    <name type="scientific">Candidatus Oscillibacter excrementigallinarum</name>
    <dbReference type="NCBI Taxonomy" id="2838716"/>
    <lineage>
        <taxon>Bacteria</taxon>
        <taxon>Bacillati</taxon>
        <taxon>Bacillota</taxon>
        <taxon>Clostridia</taxon>
        <taxon>Eubacteriales</taxon>
        <taxon>Oscillospiraceae</taxon>
        <taxon>Oscillibacter</taxon>
    </lineage>
</organism>
<evidence type="ECO:0000256" key="1">
    <source>
        <dbReference type="SAM" id="Phobius"/>
    </source>
</evidence>
<proteinExistence type="predicted"/>
<keyword evidence="1" id="KW-0812">Transmembrane</keyword>
<evidence type="ECO:0000313" key="2">
    <source>
        <dbReference type="EMBL" id="HJB13786.1"/>
    </source>
</evidence>
<sequence>MKKVFWGFFFVFINFNLSVNAHTLNLLPDFVGYILLHQAAGALAEESGRFRKIRPFTLAMAVYTGILWTGDLLGVTGGGSWLDTILSLAALVISLYISWSVVQAILELESARGADLNGASVRTAWFVLLAAQIVGVLGAMLLSFLVLLVWIALLVGIIWFLAALWKCAKRYEGLPPKNAGLGEL</sequence>
<reference evidence="2" key="1">
    <citation type="journal article" date="2021" name="PeerJ">
        <title>Extensive microbial diversity within the chicken gut microbiome revealed by metagenomics and culture.</title>
        <authorList>
            <person name="Gilroy R."/>
            <person name="Ravi A."/>
            <person name="Getino M."/>
            <person name="Pursley I."/>
            <person name="Horton D.L."/>
            <person name="Alikhan N.F."/>
            <person name="Baker D."/>
            <person name="Gharbi K."/>
            <person name="Hall N."/>
            <person name="Watson M."/>
            <person name="Adriaenssens E.M."/>
            <person name="Foster-Nyarko E."/>
            <person name="Jarju S."/>
            <person name="Secka A."/>
            <person name="Antonio M."/>
            <person name="Oren A."/>
            <person name="Chaudhuri R.R."/>
            <person name="La Ragione R."/>
            <person name="Hildebrand F."/>
            <person name="Pallen M.J."/>
        </authorList>
    </citation>
    <scope>NUCLEOTIDE SEQUENCE</scope>
    <source>
        <strain evidence="2">ChiBcec18-1249</strain>
    </source>
</reference>
<dbReference type="Proteomes" id="UP000823824">
    <property type="component" value="Unassembled WGS sequence"/>
</dbReference>
<dbReference type="EMBL" id="DWZJ01000074">
    <property type="protein sequence ID" value="HJB13786.1"/>
    <property type="molecule type" value="Genomic_DNA"/>
</dbReference>
<feature type="transmembrane region" description="Helical" evidence="1">
    <location>
        <begin position="147"/>
        <end position="165"/>
    </location>
</feature>
<evidence type="ECO:0000313" key="3">
    <source>
        <dbReference type="Proteomes" id="UP000823824"/>
    </source>
</evidence>
<feature type="transmembrane region" description="Helical" evidence="1">
    <location>
        <begin position="81"/>
        <end position="102"/>
    </location>
</feature>
<keyword evidence="1" id="KW-1133">Transmembrane helix</keyword>
<comment type="caution">
    <text evidence="2">The sequence shown here is derived from an EMBL/GenBank/DDBJ whole genome shotgun (WGS) entry which is preliminary data.</text>
</comment>
<gene>
    <name evidence="2" type="ORF">H9787_08745</name>
</gene>
<name>A0A9D2LK45_9FIRM</name>
<reference evidence="2" key="2">
    <citation type="submission" date="2021-04" db="EMBL/GenBank/DDBJ databases">
        <authorList>
            <person name="Gilroy R."/>
        </authorList>
    </citation>
    <scope>NUCLEOTIDE SEQUENCE</scope>
    <source>
        <strain evidence="2">ChiBcec18-1249</strain>
    </source>
</reference>
<feature type="transmembrane region" description="Helical" evidence="1">
    <location>
        <begin position="55"/>
        <end position="75"/>
    </location>
</feature>
<dbReference type="AlphaFoldDB" id="A0A9D2LK45"/>